<proteinExistence type="predicted"/>
<protein>
    <submittedName>
        <fullName evidence="1">Uncharacterized protein</fullName>
    </submittedName>
</protein>
<dbReference type="EMBL" id="SCHB01000002">
    <property type="protein sequence ID" value="TBW73021.1"/>
    <property type="molecule type" value="Genomic_DNA"/>
</dbReference>
<reference evidence="1 2" key="1">
    <citation type="journal article" date="2019" name="Sci. Transl. Med.">
        <title>Quorum sensing between bacterial species on the skin protects against epidermal injury in atopic dermatitis.</title>
        <authorList>
            <person name="Williams M.R."/>
        </authorList>
    </citation>
    <scope>NUCLEOTIDE SEQUENCE [LARGE SCALE GENOMIC DNA]</scope>
    <source>
        <strain evidence="1 2">E7</strain>
    </source>
</reference>
<dbReference type="RefSeq" id="WP_080589018.1">
    <property type="nucleotide sequence ID" value="NZ_JAHAVF010000001.1"/>
</dbReference>
<evidence type="ECO:0000313" key="1">
    <source>
        <dbReference type="EMBL" id="TBW73021.1"/>
    </source>
</evidence>
<dbReference type="AlphaFoldDB" id="A0A292DFU9"/>
<name>A0A292DFU9_STALU</name>
<comment type="caution">
    <text evidence="1">The sequence shown here is derived from an EMBL/GenBank/DDBJ whole genome shotgun (WGS) entry which is preliminary data.</text>
</comment>
<sequence>MGRDIIYKPHYVFEPERIGRSLTIFYTNDDNVQRVRYRYKVHGENHDHTVVKHGSDFKLEE</sequence>
<dbReference type="Proteomes" id="UP000293637">
    <property type="component" value="Unassembled WGS sequence"/>
</dbReference>
<accession>A0A292DFU9</accession>
<evidence type="ECO:0000313" key="2">
    <source>
        <dbReference type="Proteomes" id="UP000293637"/>
    </source>
</evidence>
<gene>
    <name evidence="1" type="ORF">EQ812_04035</name>
</gene>
<organism evidence="1 2">
    <name type="scientific">Staphylococcus lugdunensis</name>
    <dbReference type="NCBI Taxonomy" id="28035"/>
    <lineage>
        <taxon>Bacteria</taxon>
        <taxon>Bacillati</taxon>
        <taxon>Bacillota</taxon>
        <taxon>Bacilli</taxon>
        <taxon>Bacillales</taxon>
        <taxon>Staphylococcaceae</taxon>
        <taxon>Staphylococcus</taxon>
    </lineage>
</organism>